<protein>
    <recommendedName>
        <fullName evidence="4">Lipoprotein</fullName>
    </recommendedName>
</protein>
<sequence>MKRLYPLKSNALYQSIQHCFRPCLALAATVLLASCAMVDSAKPGTPLTQVIEKFGKPSTDCANPDGTRHVVWTQQPLGQTAMGATVGKDGTIGPVTQLLTDASFNRLGTGEWTPEKVICEFGPPEHVGESGMYELRRYVLDYRYKQYGTWNSLMYVFFDLNTHKLVSFNPGPDPLFDATHFSRY</sequence>
<feature type="signal peptide" evidence="1">
    <location>
        <begin position="1"/>
        <end position="41"/>
    </location>
</feature>
<evidence type="ECO:0000313" key="2">
    <source>
        <dbReference type="EMBL" id="PRY97685.1"/>
    </source>
</evidence>
<dbReference type="Proteomes" id="UP000238308">
    <property type="component" value="Unassembled WGS sequence"/>
</dbReference>
<feature type="chain" id="PRO_5015578844" description="Lipoprotein" evidence="1">
    <location>
        <begin position="42"/>
        <end position="184"/>
    </location>
</feature>
<reference evidence="2 3" key="1">
    <citation type="submission" date="2018-03" db="EMBL/GenBank/DDBJ databases">
        <title>Genomic Encyclopedia of Type Strains, Phase III (KMG-III): the genomes of soil and plant-associated and newly described type strains.</title>
        <authorList>
            <person name="Whitman W."/>
        </authorList>
    </citation>
    <scope>NUCLEOTIDE SEQUENCE [LARGE SCALE GENOMIC DNA]</scope>
    <source>
        <strain evidence="2 3">MWH-P2sevCIIIb</strain>
    </source>
</reference>
<keyword evidence="1" id="KW-0732">Signal</keyword>
<accession>A0A2T0XFI8</accession>
<name>A0A2T0XFI8_9BURK</name>
<gene>
    <name evidence="2" type="ORF">BCM14_2148</name>
</gene>
<evidence type="ECO:0000256" key="1">
    <source>
        <dbReference type="SAM" id="SignalP"/>
    </source>
</evidence>
<dbReference type="AlphaFoldDB" id="A0A2T0XFI8"/>
<comment type="caution">
    <text evidence="2">The sequence shown here is derived from an EMBL/GenBank/DDBJ whole genome shotgun (WGS) entry which is preliminary data.</text>
</comment>
<dbReference type="PROSITE" id="PS51257">
    <property type="entry name" value="PROKAR_LIPOPROTEIN"/>
    <property type="match status" value="1"/>
</dbReference>
<dbReference type="EMBL" id="PVTV01000014">
    <property type="protein sequence ID" value="PRY97685.1"/>
    <property type="molecule type" value="Genomic_DNA"/>
</dbReference>
<keyword evidence="3" id="KW-1185">Reference proteome</keyword>
<organism evidence="2 3">
    <name type="scientific">Jezberella montanilacus</name>
    <dbReference type="NCBI Taxonomy" id="323426"/>
    <lineage>
        <taxon>Bacteria</taxon>
        <taxon>Pseudomonadati</taxon>
        <taxon>Pseudomonadota</taxon>
        <taxon>Betaproteobacteria</taxon>
        <taxon>Burkholderiales</taxon>
        <taxon>Alcaligenaceae</taxon>
        <taxon>Jezberella</taxon>
    </lineage>
</organism>
<proteinExistence type="predicted"/>
<evidence type="ECO:0000313" key="3">
    <source>
        <dbReference type="Proteomes" id="UP000238308"/>
    </source>
</evidence>
<evidence type="ECO:0008006" key="4">
    <source>
        <dbReference type="Google" id="ProtNLM"/>
    </source>
</evidence>
<dbReference type="RefSeq" id="WP_259673547.1">
    <property type="nucleotide sequence ID" value="NZ_PVTV01000014.1"/>
</dbReference>